<accession>A0A1F7GUR3</accession>
<dbReference type="EMBL" id="MFZM01000041">
    <property type="protein sequence ID" value="OGK22545.1"/>
    <property type="molecule type" value="Genomic_DNA"/>
</dbReference>
<name>A0A1F7GUR3_9BACT</name>
<proteinExistence type="predicted"/>
<sequence>MEEAPAGISIQSPEREFTQHPYTIFVQGLAHGPEMAGSLKQIYSHEFGQDLHLWSSDLSTTREQQQENERLQIDELKTHLKDGPLRVIAHSIGTSRFDRRMSQALVEDPELANYLSNLDLILVSPVGFLQGPTRDVALIHRFWKGVFKTLTMPHVREIPSFERGIDSLALVPIGERLPADEPLEQRPTFAERLRQVFPDISQQDDTIRLAGFDPTIDYRGALNPRDSDRLHIIDEELKKIEIVFELDLLSQGDQIAIDTLRNKRRDIKRLVSDRGKLLAPYLDSAFAGKFAETEPPQTNEDGEVQSGLSQRARQLGQALLGVASMAKDIHDMKPLQRVRELQEKGARIRFFVPEYDGFFNVQDIPHDLASDVTVLELTMHASWYFRPESLVTALKMAEASNTEGYNTEG</sequence>
<evidence type="ECO:0000313" key="1">
    <source>
        <dbReference type="EMBL" id="OGK22545.1"/>
    </source>
</evidence>
<gene>
    <name evidence="1" type="ORF">A3C24_05275</name>
</gene>
<organism evidence="1 2">
    <name type="scientific">Candidatus Roizmanbacteria bacterium RIFCSPHIGHO2_02_FULL_37_24</name>
    <dbReference type="NCBI Taxonomy" id="1802037"/>
    <lineage>
        <taxon>Bacteria</taxon>
        <taxon>Candidatus Roizmaniibacteriota</taxon>
    </lineage>
</organism>
<comment type="caution">
    <text evidence="1">The sequence shown here is derived from an EMBL/GenBank/DDBJ whole genome shotgun (WGS) entry which is preliminary data.</text>
</comment>
<dbReference type="Proteomes" id="UP000177159">
    <property type="component" value="Unassembled WGS sequence"/>
</dbReference>
<dbReference type="AlphaFoldDB" id="A0A1F7GUR3"/>
<reference evidence="1 2" key="1">
    <citation type="journal article" date="2016" name="Nat. Commun.">
        <title>Thousands of microbial genomes shed light on interconnected biogeochemical processes in an aquifer system.</title>
        <authorList>
            <person name="Anantharaman K."/>
            <person name="Brown C.T."/>
            <person name="Hug L.A."/>
            <person name="Sharon I."/>
            <person name="Castelle C.J."/>
            <person name="Probst A.J."/>
            <person name="Thomas B.C."/>
            <person name="Singh A."/>
            <person name="Wilkins M.J."/>
            <person name="Karaoz U."/>
            <person name="Brodie E.L."/>
            <person name="Williams K.H."/>
            <person name="Hubbard S.S."/>
            <person name="Banfield J.F."/>
        </authorList>
    </citation>
    <scope>NUCLEOTIDE SEQUENCE [LARGE SCALE GENOMIC DNA]</scope>
</reference>
<protein>
    <submittedName>
        <fullName evidence="1">Uncharacterized protein</fullName>
    </submittedName>
</protein>
<evidence type="ECO:0000313" key="2">
    <source>
        <dbReference type="Proteomes" id="UP000177159"/>
    </source>
</evidence>